<dbReference type="AlphaFoldDB" id="L8X5B4"/>
<dbReference type="EMBL" id="AFRT01000087">
    <property type="protein sequence ID" value="ELU45395.1"/>
    <property type="molecule type" value="Genomic_DNA"/>
</dbReference>
<comment type="caution">
    <text evidence="1">The sequence shown here is derived from an EMBL/GenBank/DDBJ whole genome shotgun (WGS) entry which is preliminary data.</text>
</comment>
<sequence>MWGSYLSGNSTRPTSHESRPGLIRLPVRVVCALIWRIPLPTQPVPSGGARFEIHPGTEDRYWIIGTTTHGKHPVTSRSMVIFQWGNFHTANRRLTLAVAVARLARSLPGRAYGILPLDCRFEAESSKAGSTKPYSPSLDGNRR</sequence>
<reference evidence="1 2" key="1">
    <citation type="journal article" date="2013" name="Nat. Commun.">
        <title>The evolution and pathogenic mechanisms of the rice sheath blight pathogen.</title>
        <authorList>
            <person name="Zheng A."/>
            <person name="Lin R."/>
            <person name="Xu L."/>
            <person name="Qin P."/>
            <person name="Tang C."/>
            <person name="Ai P."/>
            <person name="Zhang D."/>
            <person name="Liu Y."/>
            <person name="Sun Z."/>
            <person name="Feng H."/>
            <person name="Wang Y."/>
            <person name="Chen Y."/>
            <person name="Liang X."/>
            <person name="Fu R."/>
            <person name="Li Q."/>
            <person name="Zhang J."/>
            <person name="Yu X."/>
            <person name="Xie Z."/>
            <person name="Ding L."/>
            <person name="Guan P."/>
            <person name="Tang J."/>
            <person name="Liang Y."/>
            <person name="Wang S."/>
            <person name="Deng Q."/>
            <person name="Li S."/>
            <person name="Zhu J."/>
            <person name="Wang L."/>
            <person name="Liu H."/>
            <person name="Li P."/>
        </authorList>
    </citation>
    <scope>NUCLEOTIDE SEQUENCE [LARGE SCALE GENOMIC DNA]</scope>
    <source>
        <strain evidence="2">AG-1 IA</strain>
    </source>
</reference>
<gene>
    <name evidence="1" type="ORF">AG1IA_00576</name>
</gene>
<dbReference type="Proteomes" id="UP000011668">
    <property type="component" value="Unassembled WGS sequence"/>
</dbReference>
<dbReference type="HOGENOM" id="CLU_1807521_0_0_1"/>
<organism evidence="1 2">
    <name type="scientific">Thanatephorus cucumeris (strain AG1-IA)</name>
    <name type="common">Rice sheath blight fungus</name>
    <name type="synonym">Rhizoctonia solani</name>
    <dbReference type="NCBI Taxonomy" id="983506"/>
    <lineage>
        <taxon>Eukaryota</taxon>
        <taxon>Fungi</taxon>
        <taxon>Dikarya</taxon>
        <taxon>Basidiomycota</taxon>
        <taxon>Agaricomycotina</taxon>
        <taxon>Agaricomycetes</taxon>
        <taxon>Cantharellales</taxon>
        <taxon>Ceratobasidiaceae</taxon>
        <taxon>Rhizoctonia</taxon>
        <taxon>Rhizoctonia solani AG-1</taxon>
    </lineage>
</organism>
<name>L8X5B4_THACA</name>
<protein>
    <submittedName>
        <fullName evidence="1">Uncharacterized protein</fullName>
    </submittedName>
</protein>
<proteinExistence type="predicted"/>
<keyword evidence="2" id="KW-1185">Reference proteome</keyword>
<evidence type="ECO:0000313" key="2">
    <source>
        <dbReference type="Proteomes" id="UP000011668"/>
    </source>
</evidence>
<evidence type="ECO:0000313" key="1">
    <source>
        <dbReference type="EMBL" id="ELU45395.1"/>
    </source>
</evidence>
<accession>L8X5B4</accession>